<feature type="transmembrane region" description="Helical" evidence="1">
    <location>
        <begin position="9"/>
        <end position="30"/>
    </location>
</feature>
<dbReference type="AlphaFoldDB" id="A0A5J5HFG4"/>
<keyword evidence="1" id="KW-0472">Membrane</keyword>
<comment type="caution">
    <text evidence="2">The sequence shown here is derived from an EMBL/GenBank/DDBJ whole genome shotgun (WGS) entry which is preliminary data.</text>
</comment>
<dbReference type="OrthoDB" id="2970969at2"/>
<dbReference type="Proteomes" id="UP000326671">
    <property type="component" value="Unassembled WGS sequence"/>
</dbReference>
<name>A0A5J5HFG4_9BACI</name>
<gene>
    <name evidence="2" type="ORF">F4V44_19790</name>
</gene>
<organism evidence="2 3">
    <name type="scientific">Niallia endozanthoxylica</name>
    <dbReference type="NCBI Taxonomy" id="2036016"/>
    <lineage>
        <taxon>Bacteria</taxon>
        <taxon>Bacillati</taxon>
        <taxon>Bacillota</taxon>
        <taxon>Bacilli</taxon>
        <taxon>Bacillales</taxon>
        <taxon>Bacillaceae</taxon>
        <taxon>Niallia</taxon>
    </lineage>
</organism>
<feature type="transmembrane region" description="Helical" evidence="1">
    <location>
        <begin position="36"/>
        <end position="54"/>
    </location>
</feature>
<feature type="transmembrane region" description="Helical" evidence="1">
    <location>
        <begin position="98"/>
        <end position="117"/>
    </location>
</feature>
<proteinExistence type="predicted"/>
<keyword evidence="3" id="KW-1185">Reference proteome</keyword>
<reference evidence="2 3" key="1">
    <citation type="submission" date="2019-09" db="EMBL/GenBank/DDBJ databases">
        <title>Whole genome sequences of isolates from the Mars Exploration Rovers.</title>
        <authorList>
            <person name="Seuylemezian A."/>
            <person name="Vaishampayan P."/>
        </authorList>
    </citation>
    <scope>NUCLEOTIDE SEQUENCE [LARGE SCALE GENOMIC DNA]</scope>
    <source>
        <strain evidence="2 3">MER_TA_151</strain>
    </source>
</reference>
<accession>A0A5J5HFG4</accession>
<dbReference type="RefSeq" id="WP_150441745.1">
    <property type="nucleotide sequence ID" value="NZ_VYKL01000032.1"/>
</dbReference>
<evidence type="ECO:0000313" key="3">
    <source>
        <dbReference type="Proteomes" id="UP000326671"/>
    </source>
</evidence>
<keyword evidence="1" id="KW-0812">Transmembrane</keyword>
<dbReference type="EMBL" id="VYKL01000032">
    <property type="protein sequence ID" value="KAA9019021.1"/>
    <property type="molecule type" value="Genomic_DNA"/>
</dbReference>
<keyword evidence="1" id="KW-1133">Transmembrane helix</keyword>
<feature type="transmembrane region" description="Helical" evidence="1">
    <location>
        <begin position="66"/>
        <end position="86"/>
    </location>
</feature>
<sequence>MKWNLRIQYILMIPLTLAALILLVSVYQNWFIPTKFTLFILMMMTAGLFTVHIGQKQHTKLKEMMLISTVVVYLVLIITIAIHDVWKWDLIFDKQGITRLSLIMFSVLAFYGIFVYFRAKASYKRVKGNQQHNTKWRVSEREKRRLNESDDIYLILGKIYENSKIQ</sequence>
<protein>
    <submittedName>
        <fullName evidence="2">Uncharacterized protein</fullName>
    </submittedName>
</protein>
<evidence type="ECO:0000313" key="2">
    <source>
        <dbReference type="EMBL" id="KAA9019021.1"/>
    </source>
</evidence>
<evidence type="ECO:0000256" key="1">
    <source>
        <dbReference type="SAM" id="Phobius"/>
    </source>
</evidence>